<dbReference type="Pfam" id="PF04536">
    <property type="entry name" value="TPM_phosphatase"/>
    <property type="match status" value="1"/>
</dbReference>
<dbReference type="Gene3D" id="3.10.310.50">
    <property type="match status" value="1"/>
</dbReference>
<gene>
    <name evidence="3" type="ORF">N7330_05420</name>
</gene>
<dbReference type="InterPro" id="IPR007621">
    <property type="entry name" value="TPM_dom"/>
</dbReference>
<name>A0AA42HQV3_9BURK</name>
<evidence type="ECO:0000259" key="2">
    <source>
        <dbReference type="Pfam" id="PF04536"/>
    </source>
</evidence>
<keyword evidence="1" id="KW-1133">Transmembrane helix</keyword>
<feature type="transmembrane region" description="Helical" evidence="1">
    <location>
        <begin position="182"/>
        <end position="200"/>
    </location>
</feature>
<evidence type="ECO:0000313" key="3">
    <source>
        <dbReference type="EMBL" id="MDH0362503.1"/>
    </source>
</evidence>
<accession>A0AA42HQV3</accession>
<dbReference type="PANTHER" id="PTHR30373">
    <property type="entry name" value="UPF0603 PROTEIN YGCG"/>
    <property type="match status" value="1"/>
</dbReference>
<evidence type="ECO:0000313" key="4">
    <source>
        <dbReference type="Proteomes" id="UP001158297"/>
    </source>
</evidence>
<dbReference type="PROSITE" id="PS51257">
    <property type="entry name" value="PROKAR_LIPOPROTEIN"/>
    <property type="match status" value="1"/>
</dbReference>
<evidence type="ECO:0000256" key="1">
    <source>
        <dbReference type="SAM" id="Phobius"/>
    </source>
</evidence>
<comment type="caution">
    <text evidence="3">The sequence shown here is derived from an EMBL/GenBank/DDBJ whole genome shotgun (WGS) entry which is preliminary data.</text>
</comment>
<dbReference type="EMBL" id="JAODZU010000004">
    <property type="protein sequence ID" value="MDH0362503.1"/>
    <property type="molecule type" value="Genomic_DNA"/>
</dbReference>
<keyword evidence="1" id="KW-0472">Membrane</keyword>
<sequence>MAVLRIWQALLAIILSACWLPGWAHDVLPVPALTAALIDQTHTLSVEESRAIEQRLRSIEAKSGSQVVVLMVPTTAPEDIAPFAYRVASSWKIGRKHVGDGLLIVVAKDDRRMRIEVARALEGAIPDLAAARIIDQQMAPQFRQGHYAAGILAALDQIAARIAGEALPAPQQPTAARDRVDLESLAIFLFFGVMVVGPLLRRLLGNKRGALLVGGGAGVLAYAVTTSLWLAGGAGVLAALVTLLANGPRGGGGPPLGGDWNAGGRGGWRGGGNGGWGGGGFRSGGGGSFGGGGASGNW</sequence>
<feature type="transmembrane region" description="Helical" evidence="1">
    <location>
        <begin position="212"/>
        <end position="245"/>
    </location>
</feature>
<dbReference type="Proteomes" id="UP001158297">
    <property type="component" value="Unassembled WGS sequence"/>
</dbReference>
<feature type="domain" description="TPM" evidence="2">
    <location>
        <begin position="38"/>
        <end position="160"/>
    </location>
</feature>
<dbReference type="PANTHER" id="PTHR30373:SF2">
    <property type="entry name" value="UPF0603 PROTEIN YGCG"/>
    <property type="match status" value="1"/>
</dbReference>
<reference evidence="3" key="1">
    <citation type="submission" date="2022-09" db="EMBL/GenBank/DDBJ databases">
        <title>Intensive care unit water sources are persistently colonized with multi-drug resistant bacteria and are the site of extensive horizontal gene transfer of antibiotic resistance genes.</title>
        <authorList>
            <person name="Diorio-Toth L."/>
        </authorList>
    </citation>
    <scope>NUCLEOTIDE SEQUENCE</scope>
    <source>
        <strain evidence="3">GD04130</strain>
    </source>
</reference>
<keyword evidence="1" id="KW-0812">Transmembrane</keyword>
<dbReference type="AlphaFoldDB" id="A0AA42HQV3"/>
<proteinExistence type="predicted"/>
<organism evidence="3 4">
    <name type="scientific">Comamonas aquatica</name>
    <dbReference type="NCBI Taxonomy" id="225991"/>
    <lineage>
        <taxon>Bacteria</taxon>
        <taxon>Pseudomonadati</taxon>
        <taxon>Pseudomonadota</taxon>
        <taxon>Betaproteobacteria</taxon>
        <taxon>Burkholderiales</taxon>
        <taxon>Comamonadaceae</taxon>
        <taxon>Comamonas</taxon>
    </lineage>
</organism>
<protein>
    <submittedName>
        <fullName evidence="3">TPM domain-containing protein</fullName>
    </submittedName>
</protein>
<dbReference type="RefSeq" id="WP_279813982.1">
    <property type="nucleotide sequence ID" value="NZ_JAOCFF010000010.1"/>
</dbReference>